<dbReference type="InterPro" id="IPR002734">
    <property type="entry name" value="RibDG_C"/>
</dbReference>
<dbReference type="Gene3D" id="3.40.430.10">
    <property type="entry name" value="Dihydrofolate Reductase, subunit A"/>
    <property type="match status" value="1"/>
</dbReference>
<name>A0ABT3NAI5_9BACT</name>
<reference evidence="2 3" key="1">
    <citation type="submission" date="2022-11" db="EMBL/GenBank/DDBJ databases">
        <title>Desulfobotulus tamanensis H1 sp. nov. - anaerobic, alkaliphilic, sulphate reducing bacterium isolated from terrestrial mud volcano.</title>
        <authorList>
            <person name="Frolova A."/>
            <person name="Merkel A.Y."/>
            <person name="Slobodkin A.I."/>
        </authorList>
    </citation>
    <scope>NUCLEOTIDE SEQUENCE [LARGE SCALE GENOMIC DNA]</scope>
    <source>
        <strain evidence="2 3">H1</strain>
    </source>
</reference>
<feature type="domain" description="Bacterial bifunctional deaminase-reductase C-terminal" evidence="1">
    <location>
        <begin position="10"/>
        <end position="165"/>
    </location>
</feature>
<evidence type="ECO:0000313" key="2">
    <source>
        <dbReference type="EMBL" id="MCW7754483.1"/>
    </source>
</evidence>
<dbReference type="Proteomes" id="UP001209681">
    <property type="component" value="Unassembled WGS sequence"/>
</dbReference>
<organism evidence="2 3">
    <name type="scientific">Desulfobotulus pelophilus</name>
    <dbReference type="NCBI Taxonomy" id="2823377"/>
    <lineage>
        <taxon>Bacteria</taxon>
        <taxon>Pseudomonadati</taxon>
        <taxon>Thermodesulfobacteriota</taxon>
        <taxon>Desulfobacteria</taxon>
        <taxon>Desulfobacterales</taxon>
        <taxon>Desulfobacteraceae</taxon>
        <taxon>Desulfobotulus</taxon>
    </lineage>
</organism>
<dbReference type="SUPFAM" id="SSF53597">
    <property type="entry name" value="Dihydrofolate reductase-like"/>
    <property type="match status" value="1"/>
</dbReference>
<accession>A0ABT3NAI5</accession>
<sequence>MAETGDRVRVILVMARTLDGRTARGPGDPLGWTERADKVHFADFTRRVGVVIMGAKTFDAMGAPLPGRKNIVFTRSPEKRAGNSPNLVFTSGPVEKVLANLADQGYREAALIGGSELNAVFARKGCIDEMMVTVSPLFFGEGPGLFAETVSMDLQLAGVKLLGENSLLLHYRVRNGG</sequence>
<evidence type="ECO:0000259" key="1">
    <source>
        <dbReference type="Pfam" id="PF01872"/>
    </source>
</evidence>
<protein>
    <submittedName>
        <fullName evidence="2">Dihydrofolate reductase family protein</fullName>
    </submittedName>
</protein>
<dbReference type="InterPro" id="IPR024072">
    <property type="entry name" value="DHFR-like_dom_sf"/>
</dbReference>
<gene>
    <name evidence="2" type="ORF">OOT00_10850</name>
</gene>
<proteinExistence type="predicted"/>
<dbReference type="RefSeq" id="WP_265425400.1">
    <property type="nucleotide sequence ID" value="NZ_JAPFPW010000012.1"/>
</dbReference>
<dbReference type="PANTHER" id="PTHR38011">
    <property type="entry name" value="DIHYDROFOLATE REDUCTASE FAMILY PROTEIN (AFU_ORTHOLOGUE AFUA_8G06820)"/>
    <property type="match status" value="1"/>
</dbReference>
<dbReference type="InterPro" id="IPR050765">
    <property type="entry name" value="Riboflavin_Biosynth_HTPR"/>
</dbReference>
<evidence type="ECO:0000313" key="3">
    <source>
        <dbReference type="Proteomes" id="UP001209681"/>
    </source>
</evidence>
<comment type="caution">
    <text evidence="2">The sequence shown here is derived from an EMBL/GenBank/DDBJ whole genome shotgun (WGS) entry which is preliminary data.</text>
</comment>
<dbReference type="Pfam" id="PF01872">
    <property type="entry name" value="RibD_C"/>
    <property type="match status" value="1"/>
</dbReference>
<keyword evidence="3" id="KW-1185">Reference proteome</keyword>
<dbReference type="PANTHER" id="PTHR38011:SF11">
    <property type="entry name" value="2,5-DIAMINO-6-RIBOSYLAMINO-4(3H)-PYRIMIDINONE 5'-PHOSPHATE REDUCTASE"/>
    <property type="match status" value="1"/>
</dbReference>
<dbReference type="EMBL" id="JAPFPW010000012">
    <property type="protein sequence ID" value="MCW7754483.1"/>
    <property type="molecule type" value="Genomic_DNA"/>
</dbReference>